<dbReference type="SUPFAM" id="SSF55068">
    <property type="entry name" value="Peptide methionine sulfoxide reductase"/>
    <property type="match status" value="1"/>
</dbReference>
<organism evidence="7 9">
    <name type="scientific">Pandoraea apista</name>
    <dbReference type="NCBI Taxonomy" id="93218"/>
    <lineage>
        <taxon>Bacteria</taxon>
        <taxon>Pseudomonadati</taxon>
        <taxon>Pseudomonadota</taxon>
        <taxon>Betaproteobacteria</taxon>
        <taxon>Burkholderiales</taxon>
        <taxon>Burkholderiaceae</taxon>
        <taxon>Pandoraea</taxon>
    </lineage>
</organism>
<feature type="active site" evidence="4">
    <location>
        <position position="22"/>
    </location>
</feature>
<dbReference type="InterPro" id="IPR002569">
    <property type="entry name" value="Met_Sox_Rdtase_MsrA_dom"/>
</dbReference>
<dbReference type="GO" id="GO:0008113">
    <property type="term" value="F:peptide-methionine (S)-S-oxide reductase activity"/>
    <property type="evidence" value="ECO:0007669"/>
    <property type="project" value="UniProtKB-UniRule"/>
</dbReference>
<evidence type="ECO:0000256" key="2">
    <source>
        <dbReference type="ARBA" id="ARBA00047806"/>
    </source>
</evidence>
<comment type="catalytic activity">
    <reaction evidence="2 4">
        <text>L-methionyl-[protein] + [thioredoxin]-disulfide + H2O = L-methionyl-(S)-S-oxide-[protein] + [thioredoxin]-dithiol</text>
        <dbReference type="Rhea" id="RHEA:14217"/>
        <dbReference type="Rhea" id="RHEA-COMP:10698"/>
        <dbReference type="Rhea" id="RHEA-COMP:10700"/>
        <dbReference type="Rhea" id="RHEA-COMP:12313"/>
        <dbReference type="Rhea" id="RHEA-COMP:12315"/>
        <dbReference type="ChEBI" id="CHEBI:15377"/>
        <dbReference type="ChEBI" id="CHEBI:16044"/>
        <dbReference type="ChEBI" id="CHEBI:29950"/>
        <dbReference type="ChEBI" id="CHEBI:44120"/>
        <dbReference type="ChEBI" id="CHEBI:50058"/>
        <dbReference type="EC" id="1.8.4.11"/>
    </reaction>
</comment>
<dbReference type="Proteomes" id="UP000364291">
    <property type="component" value="Unassembled WGS sequence"/>
</dbReference>
<evidence type="ECO:0000259" key="5">
    <source>
        <dbReference type="Pfam" id="PF01625"/>
    </source>
</evidence>
<evidence type="ECO:0000313" key="8">
    <source>
        <dbReference type="Proteomes" id="UP000270216"/>
    </source>
</evidence>
<dbReference type="OrthoDB" id="4174719at2"/>
<evidence type="ECO:0000256" key="4">
    <source>
        <dbReference type="HAMAP-Rule" id="MF_01401"/>
    </source>
</evidence>
<dbReference type="Pfam" id="PF01625">
    <property type="entry name" value="PMSR"/>
    <property type="match status" value="1"/>
</dbReference>
<dbReference type="EMBL" id="RWHX01000031">
    <property type="protein sequence ID" value="RSK78725.1"/>
    <property type="molecule type" value="Genomic_DNA"/>
</dbReference>
<dbReference type="HAMAP" id="MF_01401">
    <property type="entry name" value="MsrA"/>
    <property type="match status" value="1"/>
</dbReference>
<dbReference type="Proteomes" id="UP000270216">
    <property type="component" value="Unassembled WGS sequence"/>
</dbReference>
<dbReference type="NCBIfam" id="TIGR00401">
    <property type="entry name" value="msrA"/>
    <property type="match status" value="1"/>
</dbReference>
<keyword evidence="8" id="KW-1185">Reference proteome</keyword>
<keyword evidence="1 4" id="KW-0560">Oxidoreductase</keyword>
<gene>
    <name evidence="4 6" type="primary">msrA</name>
    <name evidence="6" type="ORF">EJE83_16415</name>
    <name evidence="7" type="ORF">PAP18089_02769</name>
</gene>
<proteinExistence type="inferred from homology"/>
<evidence type="ECO:0000313" key="7">
    <source>
        <dbReference type="EMBL" id="VVG71783.1"/>
    </source>
</evidence>
<evidence type="ECO:0000313" key="9">
    <source>
        <dbReference type="Proteomes" id="UP000364291"/>
    </source>
</evidence>
<dbReference type="Gene3D" id="3.30.1060.10">
    <property type="entry name" value="Peptide methionine sulphoxide reductase MsrA"/>
    <property type="match status" value="1"/>
</dbReference>
<dbReference type="EMBL" id="CABPSX010000005">
    <property type="protein sequence ID" value="VVG71783.1"/>
    <property type="molecule type" value="Genomic_DNA"/>
</dbReference>
<accession>A0A0B5FBC5</accession>
<dbReference type="InterPro" id="IPR036509">
    <property type="entry name" value="Met_Sox_Rdtase_MsrA_sf"/>
</dbReference>
<reference evidence="6 8" key="1">
    <citation type="submission" date="2018-12" db="EMBL/GenBank/DDBJ databases">
        <title>Whole genome sequence of a Pandoraea apista isolate from a patient with cystic fibrosis.</title>
        <authorList>
            <person name="Kenna D.T."/>
            <person name="Turton J.F."/>
        </authorList>
    </citation>
    <scope>NUCLEOTIDE SEQUENCE [LARGE SCALE GENOMIC DNA]</scope>
    <source>
        <strain evidence="6 8">Pa13324</strain>
    </source>
</reference>
<comment type="function">
    <text evidence="4">Has an important function as a repair enzyme for proteins that have been inactivated by oxidation. Catalyzes the reversible oxidation-reduction of methionine sulfoxide in proteins to methionine.</text>
</comment>
<feature type="domain" description="Peptide methionine sulphoxide reductase MsrA" evidence="5">
    <location>
        <begin position="16"/>
        <end position="167"/>
    </location>
</feature>
<dbReference type="PANTHER" id="PTHR43774:SF1">
    <property type="entry name" value="PEPTIDE METHIONINE SULFOXIDE REDUCTASE MSRA 2"/>
    <property type="match status" value="1"/>
</dbReference>
<evidence type="ECO:0000256" key="3">
    <source>
        <dbReference type="ARBA" id="ARBA00048782"/>
    </source>
</evidence>
<evidence type="ECO:0000256" key="1">
    <source>
        <dbReference type="ARBA" id="ARBA00023002"/>
    </source>
</evidence>
<sequence>MTEQTNSPSDTRTEVATLAGGCFWCLEACYQQLDGVKSVVSGYEGGHVDNPTYEQVCEGDTGHAEVVRLTYDPEVVSFEELLVVFFQIHDPTTVNRQGNDVGTQYRSAIFYQDEKQKEVAEHLIAELMAEMTYPAPIVTQVVPAQTFWPAEAYHQNYFRQHPDQGYCAYVVAPKLKKFREKFARRLKSAA</sequence>
<comment type="catalytic activity">
    <reaction evidence="3 4">
        <text>[thioredoxin]-disulfide + L-methionine + H2O = L-methionine (S)-S-oxide + [thioredoxin]-dithiol</text>
        <dbReference type="Rhea" id="RHEA:19993"/>
        <dbReference type="Rhea" id="RHEA-COMP:10698"/>
        <dbReference type="Rhea" id="RHEA-COMP:10700"/>
        <dbReference type="ChEBI" id="CHEBI:15377"/>
        <dbReference type="ChEBI" id="CHEBI:29950"/>
        <dbReference type="ChEBI" id="CHEBI:50058"/>
        <dbReference type="ChEBI" id="CHEBI:57844"/>
        <dbReference type="ChEBI" id="CHEBI:58772"/>
        <dbReference type="EC" id="1.8.4.11"/>
    </reaction>
</comment>
<protein>
    <recommendedName>
        <fullName evidence="4">Peptide methionine sulfoxide reductase MsrA</fullName>
        <shortName evidence="4">Protein-methionine-S-oxide reductase</shortName>
        <ecNumber evidence="4">1.8.4.11</ecNumber>
    </recommendedName>
    <alternativeName>
        <fullName evidence="4">Peptide-methionine (S)-S-oxide reductase</fullName>
        <shortName evidence="4">Peptide Met(O) reductase</shortName>
    </alternativeName>
</protein>
<dbReference type="KEGG" id="papi:SG18_01710"/>
<comment type="similarity">
    <text evidence="4">Belongs to the MsrA Met sulfoxide reductase family.</text>
</comment>
<reference evidence="7 9" key="2">
    <citation type="submission" date="2019-08" db="EMBL/GenBank/DDBJ databases">
        <authorList>
            <person name="Peeters C."/>
        </authorList>
    </citation>
    <scope>NUCLEOTIDE SEQUENCE [LARGE SCALE GENOMIC DNA]</scope>
    <source>
        <strain evidence="7 9">LMG 18089</strain>
    </source>
</reference>
<dbReference type="STRING" id="93218.XM39_01710"/>
<dbReference type="AlphaFoldDB" id="A0A0B5FBC5"/>
<evidence type="ECO:0000313" key="6">
    <source>
        <dbReference type="EMBL" id="RSK78725.1"/>
    </source>
</evidence>
<dbReference type="PANTHER" id="PTHR43774">
    <property type="entry name" value="PEPTIDE METHIONINE SULFOXIDE REDUCTASE"/>
    <property type="match status" value="1"/>
</dbReference>
<dbReference type="EC" id="1.8.4.11" evidence="4"/>
<name>A0A0B5FBC5_9BURK</name>